<dbReference type="OrthoDB" id="5208229at2759"/>
<gene>
    <name evidence="1" type="ORF">AJ78_02405</name>
</gene>
<protein>
    <submittedName>
        <fullName evidence="1">Uncharacterized protein</fullName>
    </submittedName>
</protein>
<proteinExistence type="predicted"/>
<reference evidence="1 2" key="1">
    <citation type="submission" date="2015-07" db="EMBL/GenBank/DDBJ databases">
        <title>Emmonsia species relationships and genome sequence.</title>
        <authorList>
            <consortium name="The Broad Institute Genomics Platform"/>
            <person name="Cuomo C.A."/>
            <person name="Munoz J.F."/>
            <person name="Imamovic A."/>
            <person name="Priest M.E."/>
            <person name="Young S."/>
            <person name="Clay O.K."/>
            <person name="McEwen J.G."/>
        </authorList>
    </citation>
    <scope>NUCLEOTIDE SEQUENCE [LARGE SCALE GENOMIC DNA]</scope>
    <source>
        <strain evidence="1 2">UAMH 9510</strain>
    </source>
</reference>
<dbReference type="Proteomes" id="UP000182235">
    <property type="component" value="Unassembled WGS sequence"/>
</dbReference>
<sequence length="82" mass="9643">MEHGTWNMKKQSYYVDIRELDKLAGEVFIPTDLVIDFSKCFSTEAITTAAKGTATDWKKLMNTIDQTPHIPRYERMQMSRRR</sequence>
<dbReference type="EMBL" id="LGRN01000065">
    <property type="protein sequence ID" value="OJD17484.1"/>
    <property type="molecule type" value="Genomic_DNA"/>
</dbReference>
<accession>A0A1J9QNN8</accession>
<evidence type="ECO:0000313" key="2">
    <source>
        <dbReference type="Proteomes" id="UP000182235"/>
    </source>
</evidence>
<comment type="caution">
    <text evidence="1">The sequence shown here is derived from an EMBL/GenBank/DDBJ whole genome shotgun (WGS) entry which is preliminary data.</text>
</comment>
<dbReference type="AlphaFoldDB" id="A0A1J9QNN8"/>
<name>A0A1J9QNN8_9EURO</name>
<organism evidence="1 2">
    <name type="scientific">Emergomyces pasteurianus Ep9510</name>
    <dbReference type="NCBI Taxonomy" id="1447872"/>
    <lineage>
        <taxon>Eukaryota</taxon>
        <taxon>Fungi</taxon>
        <taxon>Dikarya</taxon>
        <taxon>Ascomycota</taxon>
        <taxon>Pezizomycotina</taxon>
        <taxon>Eurotiomycetes</taxon>
        <taxon>Eurotiomycetidae</taxon>
        <taxon>Onygenales</taxon>
        <taxon>Ajellomycetaceae</taxon>
        <taxon>Emergomyces</taxon>
    </lineage>
</organism>
<evidence type="ECO:0000313" key="1">
    <source>
        <dbReference type="EMBL" id="OJD17484.1"/>
    </source>
</evidence>
<dbReference type="VEuPathDB" id="FungiDB:AJ78_02405"/>
<keyword evidence="2" id="KW-1185">Reference proteome</keyword>